<evidence type="ECO:0000313" key="1">
    <source>
        <dbReference type="EMBL" id="MDX8420461.1"/>
    </source>
</evidence>
<name>A0AB35U6R0_9FIRM</name>
<gene>
    <name evidence="1" type="ORF">MOZ60_10230</name>
</gene>
<keyword evidence="2" id="KW-1185">Reference proteome</keyword>
<dbReference type="AlphaFoldDB" id="A0AB35U6R0"/>
<reference evidence="1 2" key="1">
    <citation type="submission" date="2022-03" db="EMBL/GenBank/DDBJ databases">
        <title>Novel taxa within the pig intestine.</title>
        <authorList>
            <person name="Wylensek D."/>
            <person name="Bishof K."/>
            <person name="Afrizal A."/>
            <person name="Clavel T."/>
        </authorList>
    </citation>
    <scope>NUCLEOTIDE SEQUENCE [LARGE SCALE GENOMIC DNA]</scope>
    <source>
        <strain evidence="1 2">CLA-KB-P133</strain>
    </source>
</reference>
<dbReference type="Proteomes" id="UP001286174">
    <property type="component" value="Unassembled WGS sequence"/>
</dbReference>
<dbReference type="RefSeq" id="WP_370596591.1">
    <property type="nucleotide sequence ID" value="NZ_JALBUR010000039.1"/>
</dbReference>
<protein>
    <submittedName>
        <fullName evidence="1">Uncharacterized protein</fullName>
    </submittedName>
</protein>
<comment type="caution">
    <text evidence="1">The sequence shown here is derived from an EMBL/GenBank/DDBJ whole genome shotgun (WGS) entry which is preliminary data.</text>
</comment>
<sequence length="46" mass="5322">MKDITTEQHIELCDIKAPVLMKDAKPIEEACKEHQDYDAFCKKGEK</sequence>
<dbReference type="EMBL" id="JALBUR010000039">
    <property type="protein sequence ID" value="MDX8420461.1"/>
    <property type="molecule type" value="Genomic_DNA"/>
</dbReference>
<evidence type="ECO:0000313" key="2">
    <source>
        <dbReference type="Proteomes" id="UP001286174"/>
    </source>
</evidence>
<organism evidence="1 2">
    <name type="scientific">Grylomicrobium aquisgranensis</name>
    <dbReference type="NCBI Taxonomy" id="2926318"/>
    <lineage>
        <taxon>Bacteria</taxon>
        <taxon>Bacillati</taxon>
        <taxon>Bacillota</taxon>
        <taxon>Erysipelotrichia</taxon>
        <taxon>Erysipelotrichales</taxon>
        <taxon>Erysipelotrichaceae</taxon>
        <taxon>Grylomicrobium</taxon>
    </lineage>
</organism>
<accession>A0AB35U6R0</accession>
<proteinExistence type="predicted"/>